<evidence type="ECO:0000313" key="6">
    <source>
        <dbReference type="Proteomes" id="UP000518752"/>
    </source>
</evidence>
<dbReference type="AlphaFoldDB" id="A0A8H5HLU0"/>
<sequence length="513" mass="55373">MTFFRALIILLVGLTAQTQQGPVLGTSPVQTVRQFLGIPYATAKRWQAPTPPRNRTETFDASKFGDSCPQQLNAYNIEFLRTAWGGLTDEEIFVNESEDCLNLNIWAPAVDRGQKTAVLIWMFGGSFVFGTSNMPFYNGLNIVKDNDDIIVVTINYRLNVFGQPNAPQLNPSSDSAAQNFCLLDADAAIQWVYENIAFFGGDPERITIFGQSAGAELVDAYTYSHVNDTIVKGVIAQSGSILGNTGLVAGETSLDEADWNDVASIVGCGNVTDSAQLACMQNASTTALSEAVNGMSTQFRLVLDNVTVFADTKTRAASGNFLKVPMLTGTTANEGDIIVAVAELELLGITVQPVLDILSSIYTMQTSCPVAETAAYRIAAGGIVFRYEYQAVFPNLSPIPQLRAYHTSEIPLVFGTYNHSTLSSPSTENEIILSETIQRAWVLFARDPKGGLLREMGWPGYDLQRPTIATLGNYKNATGWGLEAPSPGIDLLCGNLTFFDGIFGEVGGLLAAL</sequence>
<evidence type="ECO:0000256" key="3">
    <source>
        <dbReference type="RuleBase" id="RU361235"/>
    </source>
</evidence>
<feature type="signal peptide" evidence="3">
    <location>
        <begin position="1"/>
        <end position="20"/>
    </location>
</feature>
<dbReference type="PANTHER" id="PTHR43918">
    <property type="entry name" value="ACETYLCHOLINESTERASE"/>
    <property type="match status" value="1"/>
</dbReference>
<comment type="caution">
    <text evidence="5">The sequence shown here is derived from an EMBL/GenBank/DDBJ whole genome shotgun (WGS) entry which is preliminary data.</text>
</comment>
<evidence type="ECO:0000313" key="5">
    <source>
        <dbReference type="EMBL" id="KAF5385607.1"/>
    </source>
</evidence>
<dbReference type="InterPro" id="IPR019826">
    <property type="entry name" value="Carboxylesterase_B_AS"/>
</dbReference>
<dbReference type="EMBL" id="JAACJN010000039">
    <property type="protein sequence ID" value="KAF5385607.1"/>
    <property type="molecule type" value="Genomic_DNA"/>
</dbReference>
<keyword evidence="2 3" id="KW-0378">Hydrolase</keyword>
<dbReference type="SUPFAM" id="SSF53474">
    <property type="entry name" value="alpha/beta-Hydrolases"/>
    <property type="match status" value="1"/>
</dbReference>
<name>A0A8H5HLU0_9AGAR</name>
<protein>
    <recommendedName>
        <fullName evidence="3">Carboxylic ester hydrolase</fullName>
        <ecNumber evidence="3">3.1.1.-</ecNumber>
    </recommendedName>
</protein>
<gene>
    <name evidence="5" type="ORF">D9757_006786</name>
</gene>
<dbReference type="GO" id="GO:0052689">
    <property type="term" value="F:carboxylic ester hydrolase activity"/>
    <property type="evidence" value="ECO:0007669"/>
    <property type="project" value="TreeGrafter"/>
</dbReference>
<dbReference type="Proteomes" id="UP000518752">
    <property type="component" value="Unassembled WGS sequence"/>
</dbReference>
<evidence type="ECO:0000256" key="1">
    <source>
        <dbReference type="ARBA" id="ARBA00005964"/>
    </source>
</evidence>
<accession>A0A8H5HLU0</accession>
<dbReference type="PANTHER" id="PTHR43918:SF4">
    <property type="entry name" value="CARBOXYLIC ESTER HYDROLASE"/>
    <property type="match status" value="1"/>
</dbReference>
<dbReference type="Gene3D" id="3.40.50.1820">
    <property type="entry name" value="alpha/beta hydrolase"/>
    <property type="match status" value="2"/>
</dbReference>
<evidence type="ECO:0000259" key="4">
    <source>
        <dbReference type="Pfam" id="PF00135"/>
    </source>
</evidence>
<feature type="domain" description="Carboxylesterase type B" evidence="4">
    <location>
        <begin position="16"/>
        <end position="340"/>
    </location>
</feature>
<evidence type="ECO:0000256" key="2">
    <source>
        <dbReference type="ARBA" id="ARBA00022801"/>
    </source>
</evidence>
<organism evidence="5 6">
    <name type="scientific">Collybiopsis confluens</name>
    <dbReference type="NCBI Taxonomy" id="2823264"/>
    <lineage>
        <taxon>Eukaryota</taxon>
        <taxon>Fungi</taxon>
        <taxon>Dikarya</taxon>
        <taxon>Basidiomycota</taxon>
        <taxon>Agaricomycotina</taxon>
        <taxon>Agaricomycetes</taxon>
        <taxon>Agaricomycetidae</taxon>
        <taxon>Agaricales</taxon>
        <taxon>Marasmiineae</taxon>
        <taxon>Omphalotaceae</taxon>
        <taxon>Collybiopsis</taxon>
    </lineage>
</organism>
<dbReference type="InterPro" id="IPR029058">
    <property type="entry name" value="AB_hydrolase_fold"/>
</dbReference>
<keyword evidence="3" id="KW-0732">Signal</keyword>
<feature type="chain" id="PRO_5034757444" description="Carboxylic ester hydrolase" evidence="3">
    <location>
        <begin position="21"/>
        <end position="513"/>
    </location>
</feature>
<dbReference type="OrthoDB" id="408631at2759"/>
<comment type="similarity">
    <text evidence="1 3">Belongs to the type-B carboxylesterase/lipase family.</text>
</comment>
<feature type="domain" description="Carboxylesterase type B" evidence="4">
    <location>
        <begin position="361"/>
        <end position="473"/>
    </location>
</feature>
<keyword evidence="6" id="KW-1185">Reference proteome</keyword>
<dbReference type="InterPro" id="IPR002018">
    <property type="entry name" value="CarbesteraseB"/>
</dbReference>
<dbReference type="PROSITE" id="PS00122">
    <property type="entry name" value="CARBOXYLESTERASE_B_1"/>
    <property type="match status" value="1"/>
</dbReference>
<reference evidence="5 6" key="1">
    <citation type="journal article" date="2020" name="ISME J.">
        <title>Uncovering the hidden diversity of litter-decomposition mechanisms in mushroom-forming fungi.</title>
        <authorList>
            <person name="Floudas D."/>
            <person name="Bentzer J."/>
            <person name="Ahren D."/>
            <person name="Johansson T."/>
            <person name="Persson P."/>
            <person name="Tunlid A."/>
        </authorList>
    </citation>
    <scope>NUCLEOTIDE SEQUENCE [LARGE SCALE GENOMIC DNA]</scope>
    <source>
        <strain evidence="5 6">CBS 406.79</strain>
    </source>
</reference>
<dbReference type="Pfam" id="PF00135">
    <property type="entry name" value="COesterase"/>
    <property type="match status" value="2"/>
</dbReference>
<proteinExistence type="inferred from homology"/>
<dbReference type="EC" id="3.1.1.-" evidence="3"/>
<dbReference type="InterPro" id="IPR050654">
    <property type="entry name" value="AChE-related_enzymes"/>
</dbReference>